<gene>
    <name evidence="3" type="ORF">UFOVP1256_16</name>
    <name evidence="4" type="ORF">UFOVP1643_7</name>
    <name evidence="2" type="ORF">UFOVP974_28</name>
</gene>
<organism evidence="2">
    <name type="scientific">uncultured Caudovirales phage</name>
    <dbReference type="NCBI Taxonomy" id="2100421"/>
    <lineage>
        <taxon>Viruses</taxon>
        <taxon>Duplodnaviria</taxon>
        <taxon>Heunggongvirae</taxon>
        <taxon>Uroviricota</taxon>
        <taxon>Caudoviricetes</taxon>
        <taxon>Peduoviridae</taxon>
        <taxon>Maltschvirus</taxon>
        <taxon>Maltschvirus maltsch</taxon>
    </lineage>
</organism>
<dbReference type="Gene3D" id="3.40.50.300">
    <property type="entry name" value="P-loop containing nucleotide triphosphate hydrolases"/>
    <property type="match status" value="1"/>
</dbReference>
<dbReference type="PANTHER" id="PTHR41287">
    <property type="match status" value="1"/>
</dbReference>
<reference evidence="2" key="1">
    <citation type="submission" date="2020-05" db="EMBL/GenBank/DDBJ databases">
        <authorList>
            <person name="Chiriac C."/>
            <person name="Salcher M."/>
            <person name="Ghai R."/>
            <person name="Kavagutti S V."/>
        </authorList>
    </citation>
    <scope>NUCLEOTIDE SEQUENCE</scope>
</reference>
<dbReference type="Pfam" id="PF03237">
    <property type="entry name" value="Terminase_6N"/>
    <property type="match status" value="1"/>
</dbReference>
<evidence type="ECO:0000313" key="2">
    <source>
        <dbReference type="EMBL" id="CAB4174148.1"/>
    </source>
</evidence>
<dbReference type="InterPro" id="IPR005021">
    <property type="entry name" value="Terminase_largesu-like"/>
</dbReference>
<feature type="compositionally biased region" description="Basic residues" evidence="1">
    <location>
        <begin position="7"/>
        <end position="21"/>
    </location>
</feature>
<evidence type="ECO:0000313" key="3">
    <source>
        <dbReference type="EMBL" id="CAB4194059.1"/>
    </source>
</evidence>
<dbReference type="EMBL" id="LR796922">
    <property type="protein sequence ID" value="CAB4174148.1"/>
    <property type="molecule type" value="Genomic_DNA"/>
</dbReference>
<accession>A0A6J5PYJ4</accession>
<feature type="region of interest" description="Disordered" evidence="1">
    <location>
        <begin position="1"/>
        <end position="21"/>
    </location>
</feature>
<sequence length="492" mass="54087">MTEVKPKVKKTGATKKPPKKLMGHVKPRLHTPFLKGESKVGEVLEFAEKLGIKLFDWQVVVLTDLLTVDSEGMYVKKFAGCCVSRQNGKTFLSQMLILSKLFLWGESVLGMAHKRDLALLTWKSVVNIIESNEFLMEQIKGDGKRADGITRTNGGECITLKNGATYRIAASTEGGARGLTADMLYIDELLLVTPEGWAAARPVTTAKPNAQTFVTTNAGSAHSIVLNDLRERALSYPNETFGWYEYSAEPHIKITDKKGWQQANPSLGITITEATLQEYVATMPTDQFMREHLCQWVDAAQSPWAYGVIEATSDSTLKIEPGGNIYFAMDVSPSKRDGALVAGKLNPETGKIEVGLMQLWTSEIAIDELKMAAEINEWARKFRPKGICYDKYATAAIAAKLQQSGQKIIENSGQEFYQSCSTLAEAFIHNRIVHSGQPELVAMFNNCSAKINGDIGWRIVRRKSAGSVAGAIGTAMVCHQLSKPQSTAQIFV</sequence>
<dbReference type="PANTHER" id="PTHR41287:SF1">
    <property type="entry name" value="PROTEIN YMFN"/>
    <property type="match status" value="1"/>
</dbReference>
<protein>
    <submittedName>
        <fullName evidence="2">Terminase-like family</fullName>
    </submittedName>
</protein>
<dbReference type="InterPro" id="IPR027417">
    <property type="entry name" value="P-loop_NTPase"/>
</dbReference>
<dbReference type="EMBL" id="LR797515">
    <property type="protein sequence ID" value="CAB4222045.1"/>
    <property type="molecule type" value="Genomic_DNA"/>
</dbReference>
<dbReference type="EMBL" id="LR797202">
    <property type="protein sequence ID" value="CAB4194059.1"/>
    <property type="molecule type" value="Genomic_DNA"/>
</dbReference>
<evidence type="ECO:0000256" key="1">
    <source>
        <dbReference type="SAM" id="MobiDB-lite"/>
    </source>
</evidence>
<proteinExistence type="predicted"/>
<evidence type="ECO:0000313" key="4">
    <source>
        <dbReference type="EMBL" id="CAB4222045.1"/>
    </source>
</evidence>
<name>A0A6J5PYJ4_9CAUD</name>